<comment type="caution">
    <text evidence="1">The sequence shown here is derived from an EMBL/GenBank/DDBJ whole genome shotgun (WGS) entry which is preliminary data.</text>
</comment>
<dbReference type="Proteomes" id="UP001173578">
    <property type="component" value="Unassembled WGS sequence"/>
</dbReference>
<evidence type="ECO:0000313" key="1">
    <source>
        <dbReference type="EMBL" id="MDM1551115.1"/>
    </source>
</evidence>
<organism evidence="1 2">
    <name type="scientific">Empedobacter falsenii</name>
    <dbReference type="NCBI Taxonomy" id="343874"/>
    <lineage>
        <taxon>Bacteria</taxon>
        <taxon>Pseudomonadati</taxon>
        <taxon>Bacteroidota</taxon>
        <taxon>Flavobacteriia</taxon>
        <taxon>Flavobacteriales</taxon>
        <taxon>Weeksellaceae</taxon>
        <taxon>Empedobacter</taxon>
    </lineage>
</organism>
<dbReference type="AlphaFoldDB" id="A0AAW7DKF4"/>
<dbReference type="RefSeq" id="WP_286485704.1">
    <property type="nucleotide sequence ID" value="NZ_JACALR010000003.1"/>
</dbReference>
<proteinExistence type="predicted"/>
<dbReference type="EMBL" id="JACALR010000003">
    <property type="protein sequence ID" value="MDM1551115.1"/>
    <property type="molecule type" value="Genomic_DNA"/>
</dbReference>
<sequence length="353" mass="36650">MTKTELANKAASTYGNAQIGALVYVYDATGGTSGLSLSQVAQITTTGYYTFNGTVWIKLLNSTDADTTNDAWVNNSTNTRVELGTTSNGVTRVAGTEVVATDAGNLGLGIVAPTTKLHVVSGGTTTTPLSAVTINDGTQALNRVLTSDNNGVAKWSEVTVSKVRGVMRPANSAIQLIGGGAGVTTNNNTISLTTTVATIDKIHLGSYIDLDPGKWEVEANVLVNLGLPASVAGLNYVFNKFTFTEETTAVVVNQSGDLPLTSESGWLIGGSTVIFGGSSGSTDAFYAVVNGKVFITNTSTAKKRYYLTLWQGSRKYSNYSNGSTTQAASATISITGLGSSANGENYITAQKIN</sequence>
<reference evidence="1" key="2">
    <citation type="journal article" date="2022" name="Sci. Total Environ.">
        <title>Prevalence, transmission, and molecular epidemiology of tet(X)-positive bacteria among humans, animals, and environmental niches in China: An epidemiological, and genomic-based study.</title>
        <authorList>
            <person name="Dong N."/>
            <person name="Zeng Y."/>
            <person name="Cai C."/>
            <person name="Sun C."/>
            <person name="Lu J."/>
            <person name="Liu C."/>
            <person name="Zhou H."/>
            <person name="Sun Q."/>
            <person name="Shu L."/>
            <person name="Wang H."/>
            <person name="Wang Y."/>
            <person name="Wang S."/>
            <person name="Wu C."/>
            <person name="Chan E.W."/>
            <person name="Chen G."/>
            <person name="Shen Z."/>
            <person name="Chen S."/>
            <person name="Zhang R."/>
        </authorList>
    </citation>
    <scope>NUCLEOTIDE SEQUENCE</scope>
    <source>
        <strain evidence="1">210</strain>
    </source>
</reference>
<name>A0AAW7DKF4_9FLAO</name>
<reference evidence="1" key="1">
    <citation type="submission" date="2020-06" db="EMBL/GenBank/DDBJ databases">
        <authorList>
            <person name="Dong N."/>
        </authorList>
    </citation>
    <scope>NUCLEOTIDE SEQUENCE</scope>
    <source>
        <strain evidence="1">210</strain>
    </source>
</reference>
<gene>
    <name evidence="1" type="ORF">HX095_07800</name>
</gene>
<accession>A0AAW7DKF4</accession>
<protein>
    <recommendedName>
        <fullName evidence="3">DUF2793 domain-containing protein</fullName>
    </recommendedName>
</protein>
<evidence type="ECO:0000313" key="2">
    <source>
        <dbReference type="Proteomes" id="UP001173578"/>
    </source>
</evidence>
<evidence type="ECO:0008006" key="3">
    <source>
        <dbReference type="Google" id="ProtNLM"/>
    </source>
</evidence>